<reference evidence="3" key="1">
    <citation type="submission" date="2018-01" db="EMBL/GenBank/DDBJ databases">
        <authorList>
            <person name="Kerou L M."/>
        </authorList>
    </citation>
    <scope>NUCLEOTIDE SEQUENCE [LARGE SCALE GENOMIC DNA]</scope>
    <source>
        <strain evidence="3">SCU2</strain>
    </source>
</reference>
<dbReference type="GeneID" id="55636305"/>
<accession>A0A2K5ASH6</accession>
<evidence type="ECO:0000259" key="1">
    <source>
        <dbReference type="PROSITE" id="PS50157"/>
    </source>
</evidence>
<feature type="domain" description="C2H2-type" evidence="1">
    <location>
        <begin position="7"/>
        <end position="35"/>
    </location>
</feature>
<evidence type="ECO:0000313" key="2">
    <source>
        <dbReference type="EMBL" id="SPC34591.1"/>
    </source>
</evidence>
<dbReference type="RefSeq" id="WP_172437528.1">
    <property type="nucleotide sequence ID" value="NZ_LT981265.1"/>
</dbReference>
<sequence>MSKESKVRCPYCESTFNSKEELSKHIDRMHIGPGVLEGDTRKL</sequence>
<dbReference type="KEGG" id="ncv:NCAV_1425"/>
<evidence type="ECO:0000313" key="3">
    <source>
        <dbReference type="Proteomes" id="UP000236248"/>
    </source>
</evidence>
<proteinExistence type="predicted"/>
<dbReference type="AlphaFoldDB" id="A0A2K5ASH6"/>
<dbReference type="Proteomes" id="UP000236248">
    <property type="component" value="Chromosome NCAV"/>
</dbReference>
<gene>
    <name evidence="2" type="ORF">NCAV_1425</name>
</gene>
<dbReference type="Gene3D" id="3.30.160.60">
    <property type="entry name" value="Classic Zinc Finger"/>
    <property type="match status" value="1"/>
</dbReference>
<organism evidence="2 3">
    <name type="scientific">Candidatus Nitrosocaldus cavascurensis</name>
    <dbReference type="NCBI Taxonomy" id="2058097"/>
    <lineage>
        <taxon>Archaea</taxon>
        <taxon>Nitrososphaerota</taxon>
        <taxon>Nitrososphaeria</taxon>
        <taxon>Candidatus Nitrosocaldales</taxon>
        <taxon>Candidatus Nitrosocaldaceae</taxon>
        <taxon>Candidatus Nitrosocaldus</taxon>
    </lineage>
</organism>
<dbReference type="Pfam" id="PF13894">
    <property type="entry name" value="zf-C2H2_4"/>
    <property type="match status" value="1"/>
</dbReference>
<protein>
    <recommendedName>
        <fullName evidence="1">C2H2-type domain-containing protein</fullName>
    </recommendedName>
</protein>
<keyword evidence="3" id="KW-1185">Reference proteome</keyword>
<dbReference type="EMBL" id="LT981265">
    <property type="protein sequence ID" value="SPC34591.1"/>
    <property type="molecule type" value="Genomic_DNA"/>
</dbReference>
<dbReference type="SMART" id="SM00355">
    <property type="entry name" value="ZnF_C2H2"/>
    <property type="match status" value="1"/>
</dbReference>
<dbReference type="PROSITE" id="PS50157">
    <property type="entry name" value="ZINC_FINGER_C2H2_2"/>
    <property type="match status" value="1"/>
</dbReference>
<dbReference type="InterPro" id="IPR013087">
    <property type="entry name" value="Znf_C2H2_type"/>
</dbReference>
<name>A0A2K5ASH6_9ARCH</name>
<dbReference type="PROSITE" id="PS00028">
    <property type="entry name" value="ZINC_FINGER_C2H2_1"/>
    <property type="match status" value="1"/>
</dbReference>